<dbReference type="InterPro" id="IPR055247">
    <property type="entry name" value="InsJ-like_HTH"/>
</dbReference>
<dbReference type="AlphaFoldDB" id="F2K179"/>
<dbReference type="PATRIC" id="fig|717774.3.peg.663"/>
<evidence type="ECO:0000259" key="1">
    <source>
        <dbReference type="Pfam" id="PF13518"/>
    </source>
</evidence>
<dbReference type="STRING" id="717774.Marme_0641"/>
<sequence>MLCRTLTIDSPLKHSITHQKIEIRNTSEKGFTAHFAGRQLKVSEVNEPSKLTKEDLEIQKKLEVLALVEKLGNVSEASRQSGVSRDMIYRHLKLVKQGGPEALKRQETPDLRHKNCVDMAIESAVVQFSIEHPHLGQQKVAMKLTEALGVDISAGGVRSIWLRNNMNTTALRVERSQESA</sequence>
<dbReference type="HOGENOM" id="CLU_075577_0_0_6"/>
<protein>
    <submittedName>
        <fullName evidence="2">Putative transposase protein, Y4bF</fullName>
    </submittedName>
</protein>
<feature type="domain" description="Insertion element IS150 protein InsJ-like helix-turn-helix" evidence="1">
    <location>
        <begin position="60"/>
        <end position="106"/>
    </location>
</feature>
<gene>
    <name evidence="2" type="ordered locus">Marme_0641</name>
</gene>
<keyword evidence="3" id="KW-1185">Reference proteome</keyword>
<dbReference type="RefSeq" id="WP_013659834.1">
    <property type="nucleotide sequence ID" value="NC_015276.1"/>
</dbReference>
<dbReference type="eggNOG" id="COG3415">
    <property type="taxonomic scope" value="Bacteria"/>
</dbReference>
<evidence type="ECO:0000313" key="2">
    <source>
        <dbReference type="EMBL" id="ADZ89929.1"/>
    </source>
</evidence>
<dbReference type="EMBL" id="CP002583">
    <property type="protein sequence ID" value="ADZ89929.1"/>
    <property type="molecule type" value="Genomic_DNA"/>
</dbReference>
<dbReference type="Pfam" id="PF13518">
    <property type="entry name" value="HTH_28"/>
    <property type="match status" value="1"/>
</dbReference>
<organism evidence="2 3">
    <name type="scientific">Marinomonas mediterranea (strain ATCC 700492 / JCM 21426 / NBRC 103028 / MMB-1)</name>
    <dbReference type="NCBI Taxonomy" id="717774"/>
    <lineage>
        <taxon>Bacteria</taxon>
        <taxon>Pseudomonadati</taxon>
        <taxon>Pseudomonadota</taxon>
        <taxon>Gammaproteobacteria</taxon>
        <taxon>Oceanospirillales</taxon>
        <taxon>Oceanospirillaceae</taxon>
        <taxon>Marinomonas</taxon>
    </lineage>
</organism>
<proteinExistence type="predicted"/>
<accession>F2K179</accession>
<dbReference type="SUPFAM" id="SSF46689">
    <property type="entry name" value="Homeodomain-like"/>
    <property type="match status" value="1"/>
</dbReference>
<dbReference type="InterPro" id="IPR009057">
    <property type="entry name" value="Homeodomain-like_sf"/>
</dbReference>
<reference evidence="2 3" key="1">
    <citation type="journal article" date="2012" name="Stand. Genomic Sci.">
        <title>Complete genome sequence of the melanogenic marine bacterium Marinomonas mediterranea type strain (MMB-1(T)).</title>
        <authorList>
            <person name="Lucas-Elio P."/>
            <person name="Goodwin L."/>
            <person name="Woyke T."/>
            <person name="Pitluck S."/>
            <person name="Nolan M."/>
            <person name="Kyrpides N.C."/>
            <person name="Detter J.C."/>
            <person name="Copeland A."/>
            <person name="Teshima H."/>
            <person name="Bruce D."/>
            <person name="Detter C."/>
            <person name="Tapia R."/>
            <person name="Han S."/>
            <person name="Land M.L."/>
            <person name="Ivanova N."/>
            <person name="Mikhailova N."/>
            <person name="Johnston A.W."/>
            <person name="Sanchez-Amat A."/>
        </authorList>
    </citation>
    <scope>NUCLEOTIDE SEQUENCE [LARGE SCALE GENOMIC DNA]</scope>
    <source>
        <strain evidence="3">ATCC 700492 / JCM 21426 / NBRC 103028 / MMB-1</strain>
    </source>
</reference>
<name>F2K179_MARM1</name>
<dbReference type="KEGG" id="mme:Marme_0641"/>
<evidence type="ECO:0000313" key="3">
    <source>
        <dbReference type="Proteomes" id="UP000001062"/>
    </source>
</evidence>
<dbReference type="Proteomes" id="UP000001062">
    <property type="component" value="Chromosome"/>
</dbReference>